<reference evidence="2" key="1">
    <citation type="submission" date="2018-05" db="EMBL/GenBank/DDBJ databases">
        <authorList>
            <person name="Li X."/>
        </authorList>
    </citation>
    <scope>NUCLEOTIDE SEQUENCE [LARGE SCALE GENOMIC DNA]</scope>
    <source>
        <strain evidence="2">YIM 73061</strain>
    </source>
</reference>
<gene>
    <name evidence="1" type="ORF">DJ018_02125</name>
</gene>
<dbReference type="Proteomes" id="UP000249725">
    <property type="component" value="Unassembled WGS sequence"/>
</dbReference>
<keyword evidence="2" id="KW-1185">Reference proteome</keyword>
<dbReference type="RefSeq" id="WP_111513151.1">
    <property type="nucleotide sequence ID" value="NZ_QFYR01000001.1"/>
</dbReference>
<organism evidence="1 2">
    <name type="scientific">Phenylobacterium deserti</name>
    <dbReference type="NCBI Taxonomy" id="1914756"/>
    <lineage>
        <taxon>Bacteria</taxon>
        <taxon>Pseudomonadati</taxon>
        <taxon>Pseudomonadota</taxon>
        <taxon>Alphaproteobacteria</taxon>
        <taxon>Caulobacterales</taxon>
        <taxon>Caulobacteraceae</taxon>
        <taxon>Phenylobacterium</taxon>
    </lineage>
</organism>
<accession>A0A328ATH2</accession>
<proteinExistence type="predicted"/>
<name>A0A328ATH2_9CAUL</name>
<dbReference type="Pfam" id="PF13376">
    <property type="entry name" value="OmdA"/>
    <property type="match status" value="1"/>
</dbReference>
<protein>
    <submittedName>
        <fullName evidence="1">Bacteriocin-protection protein</fullName>
    </submittedName>
</protein>
<evidence type="ECO:0000313" key="2">
    <source>
        <dbReference type="Proteomes" id="UP000249725"/>
    </source>
</evidence>
<evidence type="ECO:0000313" key="1">
    <source>
        <dbReference type="EMBL" id="RAK56794.1"/>
    </source>
</evidence>
<dbReference type="AlphaFoldDB" id="A0A328ATH2"/>
<comment type="caution">
    <text evidence="1">The sequence shown here is derived from an EMBL/GenBank/DDBJ whole genome shotgun (WGS) entry which is preliminary data.</text>
</comment>
<sequence length="194" mass="21903">MPQPAFFETPAAWRAWLKANHQGATEIFVGFWKAGTGKPSITWPESVDEALCFGWIDGVRRRIDDDSYCIRFTPRRRGSIWSAVNIRKVAELQASGRMTEAGLAVFEAGRENTGRYSFENRDAKLSEAEAAQFQMQAPAWAHFQTRPASYRHAAVWWVVSAKRTETRDRRLASLIEVCTAGDDLPHLKRRSGGS</sequence>
<dbReference type="EMBL" id="QFYR01000001">
    <property type="protein sequence ID" value="RAK56794.1"/>
    <property type="molecule type" value="Genomic_DNA"/>
</dbReference>
<dbReference type="OrthoDB" id="9796999at2"/>